<evidence type="ECO:0000313" key="2">
    <source>
        <dbReference type="Proteomes" id="UP001054945"/>
    </source>
</evidence>
<evidence type="ECO:0000313" key="1">
    <source>
        <dbReference type="EMBL" id="GIY50467.1"/>
    </source>
</evidence>
<protein>
    <submittedName>
        <fullName evidence="1">Uncharacterized protein</fullName>
    </submittedName>
</protein>
<name>A0AAV4TYK9_CAEEX</name>
<dbReference type="AlphaFoldDB" id="A0AAV4TYK9"/>
<dbReference type="Proteomes" id="UP001054945">
    <property type="component" value="Unassembled WGS sequence"/>
</dbReference>
<sequence length="86" mass="10079">MGKKSNTSEDGEKLSDVPLARERIAIKINPYKIFWFSVCIAWEMKKPRQSMKTNVKSVVIKETEVLFDEKCEECRVSREINNNNRI</sequence>
<organism evidence="1 2">
    <name type="scientific">Caerostris extrusa</name>
    <name type="common">Bark spider</name>
    <name type="synonym">Caerostris bankana</name>
    <dbReference type="NCBI Taxonomy" id="172846"/>
    <lineage>
        <taxon>Eukaryota</taxon>
        <taxon>Metazoa</taxon>
        <taxon>Ecdysozoa</taxon>
        <taxon>Arthropoda</taxon>
        <taxon>Chelicerata</taxon>
        <taxon>Arachnida</taxon>
        <taxon>Araneae</taxon>
        <taxon>Araneomorphae</taxon>
        <taxon>Entelegynae</taxon>
        <taxon>Araneoidea</taxon>
        <taxon>Araneidae</taxon>
        <taxon>Caerostris</taxon>
    </lineage>
</organism>
<dbReference type="EMBL" id="BPLR01011981">
    <property type="protein sequence ID" value="GIY50467.1"/>
    <property type="molecule type" value="Genomic_DNA"/>
</dbReference>
<comment type="caution">
    <text evidence="1">The sequence shown here is derived from an EMBL/GenBank/DDBJ whole genome shotgun (WGS) entry which is preliminary data.</text>
</comment>
<gene>
    <name evidence="1" type="ORF">CEXT_242501</name>
</gene>
<proteinExistence type="predicted"/>
<keyword evidence="2" id="KW-1185">Reference proteome</keyword>
<accession>A0AAV4TYK9</accession>
<reference evidence="1 2" key="1">
    <citation type="submission" date="2021-06" db="EMBL/GenBank/DDBJ databases">
        <title>Caerostris extrusa draft genome.</title>
        <authorList>
            <person name="Kono N."/>
            <person name="Arakawa K."/>
        </authorList>
    </citation>
    <scope>NUCLEOTIDE SEQUENCE [LARGE SCALE GENOMIC DNA]</scope>
</reference>